<keyword evidence="2" id="KW-0479">Metal-binding</keyword>
<dbReference type="PANTHER" id="PTHR31313:SF81">
    <property type="entry name" value="TY1 ENHANCER ACTIVATOR"/>
    <property type="match status" value="1"/>
</dbReference>
<keyword evidence="7" id="KW-0539">Nucleus</keyword>
<protein>
    <recommendedName>
        <fullName evidence="9">Zn(2)-C6 fungal-type domain-containing protein</fullName>
    </recommendedName>
</protein>
<keyword evidence="3" id="KW-0862">Zinc</keyword>
<evidence type="ECO:0000256" key="5">
    <source>
        <dbReference type="ARBA" id="ARBA00023125"/>
    </source>
</evidence>
<evidence type="ECO:0000256" key="8">
    <source>
        <dbReference type="SAM" id="MobiDB-lite"/>
    </source>
</evidence>
<dbReference type="InterPro" id="IPR001138">
    <property type="entry name" value="Zn2Cys6_DnaBD"/>
</dbReference>
<dbReference type="GO" id="GO:0000981">
    <property type="term" value="F:DNA-binding transcription factor activity, RNA polymerase II-specific"/>
    <property type="evidence" value="ECO:0007669"/>
    <property type="project" value="InterPro"/>
</dbReference>
<dbReference type="AlphaFoldDB" id="A0AAD7EN01"/>
<dbReference type="SUPFAM" id="SSF57701">
    <property type="entry name" value="Zn2/Cys6 DNA-binding domain"/>
    <property type="match status" value="1"/>
</dbReference>
<dbReference type="CDD" id="cd00067">
    <property type="entry name" value="GAL4"/>
    <property type="match status" value="1"/>
</dbReference>
<proteinExistence type="predicted"/>
<dbReference type="GO" id="GO:0006351">
    <property type="term" value="P:DNA-templated transcription"/>
    <property type="evidence" value="ECO:0007669"/>
    <property type="project" value="InterPro"/>
</dbReference>
<dbReference type="Pfam" id="PF00172">
    <property type="entry name" value="Zn_clus"/>
    <property type="match status" value="1"/>
</dbReference>
<evidence type="ECO:0000256" key="4">
    <source>
        <dbReference type="ARBA" id="ARBA00023015"/>
    </source>
</evidence>
<evidence type="ECO:0000256" key="1">
    <source>
        <dbReference type="ARBA" id="ARBA00004123"/>
    </source>
</evidence>
<keyword evidence="6" id="KW-0804">Transcription</keyword>
<evidence type="ECO:0000256" key="6">
    <source>
        <dbReference type="ARBA" id="ARBA00023163"/>
    </source>
</evidence>
<keyword evidence="5" id="KW-0238">DNA-binding</keyword>
<dbReference type="GO" id="GO:0003677">
    <property type="term" value="F:DNA binding"/>
    <property type="evidence" value="ECO:0007669"/>
    <property type="project" value="UniProtKB-KW"/>
</dbReference>
<dbReference type="Pfam" id="PF04082">
    <property type="entry name" value="Fungal_trans"/>
    <property type="match status" value="1"/>
</dbReference>
<reference evidence="10" key="1">
    <citation type="submission" date="2023-03" db="EMBL/GenBank/DDBJ databases">
        <title>Massive genome expansion in bonnet fungi (Mycena s.s.) driven by repeated elements and novel gene families across ecological guilds.</title>
        <authorList>
            <consortium name="Lawrence Berkeley National Laboratory"/>
            <person name="Harder C.B."/>
            <person name="Miyauchi S."/>
            <person name="Viragh M."/>
            <person name="Kuo A."/>
            <person name="Thoen E."/>
            <person name="Andreopoulos B."/>
            <person name="Lu D."/>
            <person name="Skrede I."/>
            <person name="Drula E."/>
            <person name="Henrissat B."/>
            <person name="Morin E."/>
            <person name="Kohler A."/>
            <person name="Barry K."/>
            <person name="LaButti K."/>
            <person name="Morin E."/>
            <person name="Salamov A."/>
            <person name="Lipzen A."/>
            <person name="Mereny Z."/>
            <person name="Hegedus B."/>
            <person name="Baldrian P."/>
            <person name="Stursova M."/>
            <person name="Weitz H."/>
            <person name="Taylor A."/>
            <person name="Grigoriev I.V."/>
            <person name="Nagy L.G."/>
            <person name="Martin F."/>
            <person name="Kauserud H."/>
        </authorList>
    </citation>
    <scope>NUCLEOTIDE SEQUENCE</scope>
    <source>
        <strain evidence="10">CBHHK002</strain>
    </source>
</reference>
<evidence type="ECO:0000313" key="11">
    <source>
        <dbReference type="Proteomes" id="UP001218218"/>
    </source>
</evidence>
<dbReference type="CDD" id="cd12148">
    <property type="entry name" value="fungal_TF_MHR"/>
    <property type="match status" value="1"/>
</dbReference>
<dbReference type="InterPro" id="IPR051615">
    <property type="entry name" value="Transcr_Regulatory_Elem"/>
</dbReference>
<dbReference type="PROSITE" id="PS00463">
    <property type="entry name" value="ZN2_CY6_FUNGAL_1"/>
    <property type="match status" value="1"/>
</dbReference>
<dbReference type="InterPro" id="IPR036864">
    <property type="entry name" value="Zn2-C6_fun-type_DNA-bd_sf"/>
</dbReference>
<organism evidence="10 11">
    <name type="scientific">Mycena albidolilacea</name>
    <dbReference type="NCBI Taxonomy" id="1033008"/>
    <lineage>
        <taxon>Eukaryota</taxon>
        <taxon>Fungi</taxon>
        <taxon>Dikarya</taxon>
        <taxon>Basidiomycota</taxon>
        <taxon>Agaricomycotina</taxon>
        <taxon>Agaricomycetes</taxon>
        <taxon>Agaricomycetidae</taxon>
        <taxon>Agaricales</taxon>
        <taxon>Marasmiineae</taxon>
        <taxon>Mycenaceae</taxon>
        <taxon>Mycena</taxon>
    </lineage>
</organism>
<evidence type="ECO:0000313" key="10">
    <source>
        <dbReference type="EMBL" id="KAJ7337429.1"/>
    </source>
</evidence>
<dbReference type="PANTHER" id="PTHR31313">
    <property type="entry name" value="TY1 ENHANCER ACTIVATOR"/>
    <property type="match status" value="1"/>
</dbReference>
<dbReference type="GO" id="GO:0008270">
    <property type="term" value="F:zinc ion binding"/>
    <property type="evidence" value="ECO:0007669"/>
    <property type="project" value="InterPro"/>
</dbReference>
<dbReference type="Gene3D" id="4.10.240.10">
    <property type="entry name" value="Zn(2)-C6 fungal-type DNA-binding domain"/>
    <property type="match status" value="1"/>
</dbReference>
<dbReference type="GO" id="GO:0005634">
    <property type="term" value="C:nucleus"/>
    <property type="evidence" value="ECO:0007669"/>
    <property type="project" value="UniProtKB-SubCell"/>
</dbReference>
<feature type="compositionally biased region" description="Acidic residues" evidence="8">
    <location>
        <begin position="112"/>
        <end position="121"/>
    </location>
</feature>
<accession>A0AAD7EN01</accession>
<feature type="domain" description="Zn(2)-C6 fungal-type" evidence="9">
    <location>
        <begin position="18"/>
        <end position="50"/>
    </location>
</feature>
<keyword evidence="4" id="KW-0805">Transcription regulation</keyword>
<dbReference type="Proteomes" id="UP001218218">
    <property type="component" value="Unassembled WGS sequence"/>
</dbReference>
<evidence type="ECO:0000256" key="3">
    <source>
        <dbReference type="ARBA" id="ARBA00022833"/>
    </source>
</evidence>
<evidence type="ECO:0000256" key="2">
    <source>
        <dbReference type="ARBA" id="ARBA00022723"/>
    </source>
</evidence>
<comment type="subcellular location">
    <subcellularLocation>
        <location evidence="1">Nucleus</location>
    </subcellularLocation>
</comment>
<evidence type="ECO:0000256" key="7">
    <source>
        <dbReference type="ARBA" id="ARBA00023242"/>
    </source>
</evidence>
<sequence>MPKGIAPARIRGPYATQACTVCRGKKSKCDGVKPVCGSCVASGRDEECSWGVAIPRKPRTEAHFEALRRRVDSLQAYVQRLEGVLAKCVCQDVSSHLQFRPQQSGELSGPEGEADSDADALDSDEEITQELTVPTQHLPNILTEMQLDDRSGGLLPHGITAPTTITFNNGPPNEASRIPMVDNPGACYVLQLDSVDISQTHPDLDWSRYLPPEVHLGRREHDKILDLSFKFFTMWTLRVVPYLFLRDMYRALSVPRSEEPPRTPHYSPMLHNAVLAISAVFSDDPYIRDPATRQYFARASRASLFHEIEHPTLSMVHALAFIGTYYANEGERVQAELFFGMSTRLSMTLGLGLDSAPWVKIGLITHDEMIGRNWAHWTLFSLDVCWALYFGREYGGPPRRNTPMPFVHSEMDQMPWYHAPANLPPQPNYLTLVFFETSALFVIARQITDVVNGLNSSARPDVEKVKVQVTEIDRRTQATRHSESEIDHVKLCTRAAENILELVESWSSVYGLRLASVTMLQVIFSAGTIFLLRALQATASPRIAHTVLRTALAHAETCVRYLHEMGRTWASATRTGDILHTMLNDRLKPLIERRLGEQIPAPDAGPTLSEWSAGQHVLPVQHPYNNPNSDPAVDWSQLGDLNLQMQNGKAIFGLESYPAELIGETFPPLDTNKFLLPNLGYFGAPEFWEQDLSDAARTLFPP</sequence>
<name>A0AAD7EN01_9AGAR</name>
<dbReference type="EMBL" id="JARIHO010000029">
    <property type="protein sequence ID" value="KAJ7337429.1"/>
    <property type="molecule type" value="Genomic_DNA"/>
</dbReference>
<keyword evidence="11" id="KW-1185">Reference proteome</keyword>
<feature type="region of interest" description="Disordered" evidence="8">
    <location>
        <begin position="100"/>
        <end position="121"/>
    </location>
</feature>
<evidence type="ECO:0000259" key="9">
    <source>
        <dbReference type="PROSITE" id="PS50048"/>
    </source>
</evidence>
<gene>
    <name evidence="10" type="ORF">DFH08DRAFT_705368</name>
</gene>
<dbReference type="SMART" id="SM00066">
    <property type="entry name" value="GAL4"/>
    <property type="match status" value="1"/>
</dbReference>
<dbReference type="InterPro" id="IPR007219">
    <property type="entry name" value="XnlR_reg_dom"/>
</dbReference>
<dbReference type="PROSITE" id="PS50048">
    <property type="entry name" value="ZN2_CY6_FUNGAL_2"/>
    <property type="match status" value="1"/>
</dbReference>
<comment type="caution">
    <text evidence="10">The sequence shown here is derived from an EMBL/GenBank/DDBJ whole genome shotgun (WGS) entry which is preliminary data.</text>
</comment>